<keyword evidence="3" id="KW-1185">Reference proteome</keyword>
<sequence>MNFSFSTLVCFEFQKWQLLVDFGLLGVTRMCLLQWFLLLLLGASLAAPASPTLGARAPQSTACGAIVNSKDTSVFNASLAYECLTSVPFNPAVATRFLQYYNDTLQFQSTLTYLKNPPASYQQPGVDLLGGLEELQQAINDGNFPNQYEFEAALQTLLYATHDGHVNLFAGILSAFNFASPYDIVSLSLDGVQLPKVYLAMDLFESSYFTTYQPSAIASINGIDATAYLTKFASKNSVGTLEPHADWNQLMLSAAQDVQGFFNVFSGGATFYPGDTITFTLENGTKISDRYLVIYNDPGPTGPLETGGDFYNFFVLGFYPASFDPDLSDNTTNSSASSSVAPSSTPTAAATSTVSSLAPPAPSSWNNTAYPDIPDVAQVDLGTYGGGYISGYFLNSTSTSVLSIPSFDEYGDAINTFQSTIGQFIAQSKAASLQKVVIDLQQNVGGQPLLAIDAFKQFFPNIDPFAGSRMRAHHSADVMGETMTNYWNSLNGTDDGYYILADSEWVATDRLNANTGQNFTSWAEFFGPHSYDGDTFTTTQRYNLSSFTFDVAATGSEGVAFAVYGYGANPAPPNAAPPYAAEDIIILSDGICDSSCSLFMEMMHHEAGVRVVVAGGRPSTGPMQAPSGSRGARSYATYALDANIGFTQLLLADQNSSEVTFLPNRTQALDVYVTFASINLRDQVRKDETIPLQFAYEAADCRIFYTPQTIYNYTALWQYAADAIWSKPSLCVQGSTGFAPTGTNKTDFVGPLSGTPGTFSNLTTHLNTLNTSSIPYLTSLNDGLDAAFAPRYNSKPRDTFTTKTRDCKYSGGCSGGLVCASVTTCLGSGKTGPSSRCLPKCSSSQARCRNGGRCQFQASTDVDVGSQHLQQGFCAPAANAQSCGTGATPGLVNVGPPPPSKMR</sequence>
<dbReference type="PANTHER" id="PTHR37049">
    <property type="entry name" value="PEPTIDASE S41 FAMILY PROTEIN"/>
    <property type="match status" value="1"/>
</dbReference>
<dbReference type="InterPro" id="IPR056186">
    <property type="entry name" value="PDZ_CPAF-rel"/>
</dbReference>
<feature type="domain" description="CPAF-like PDZ" evidence="1">
    <location>
        <begin position="177"/>
        <end position="297"/>
    </location>
</feature>
<dbReference type="InterPro" id="IPR029045">
    <property type="entry name" value="ClpP/crotonase-like_dom_sf"/>
</dbReference>
<dbReference type="Proteomes" id="UP000698800">
    <property type="component" value="Unassembled WGS sequence"/>
</dbReference>
<dbReference type="AlphaFoldDB" id="A0A9P8L0A3"/>
<comment type="caution">
    <text evidence="2">The sequence shown here is derived from an EMBL/GenBank/DDBJ whole genome shotgun (WGS) entry which is preliminary data.</text>
</comment>
<proteinExistence type="predicted"/>
<name>A0A9P8L0A3_9PEZI</name>
<evidence type="ECO:0000259" key="1">
    <source>
        <dbReference type="Pfam" id="PF23658"/>
    </source>
</evidence>
<dbReference type="PANTHER" id="PTHR37049:SF5">
    <property type="entry name" value="TAIL SPECIFIC PROTEASE DOMAIN-CONTAINING PROTEIN"/>
    <property type="match status" value="1"/>
</dbReference>
<dbReference type="Gene3D" id="3.90.226.10">
    <property type="entry name" value="2-enoyl-CoA Hydratase, Chain A, domain 1"/>
    <property type="match status" value="1"/>
</dbReference>
<evidence type="ECO:0000313" key="3">
    <source>
        <dbReference type="Proteomes" id="UP000698800"/>
    </source>
</evidence>
<dbReference type="Pfam" id="PF23658">
    <property type="entry name" value="PDZ_CPAF_rel"/>
    <property type="match status" value="1"/>
</dbReference>
<reference evidence="2" key="1">
    <citation type="submission" date="2021-03" db="EMBL/GenBank/DDBJ databases">
        <title>Comparative genomics and phylogenomic investigation of the class Geoglossomycetes provide insights into ecological specialization and systematics.</title>
        <authorList>
            <person name="Melie T."/>
            <person name="Pirro S."/>
            <person name="Miller A.N."/>
            <person name="Quandt A."/>
        </authorList>
    </citation>
    <scope>NUCLEOTIDE SEQUENCE</scope>
    <source>
        <strain evidence="2">GBOQ0MN5Z8</strain>
    </source>
</reference>
<dbReference type="InterPro" id="IPR052766">
    <property type="entry name" value="S41A_metabolite_peptidase"/>
</dbReference>
<organism evidence="2 3">
    <name type="scientific">Glutinoglossum americanum</name>
    <dbReference type="NCBI Taxonomy" id="1670608"/>
    <lineage>
        <taxon>Eukaryota</taxon>
        <taxon>Fungi</taxon>
        <taxon>Dikarya</taxon>
        <taxon>Ascomycota</taxon>
        <taxon>Pezizomycotina</taxon>
        <taxon>Geoglossomycetes</taxon>
        <taxon>Geoglossales</taxon>
        <taxon>Geoglossaceae</taxon>
        <taxon>Glutinoglossum</taxon>
    </lineage>
</organism>
<dbReference type="OrthoDB" id="27214at2759"/>
<gene>
    <name evidence="2" type="ORF">FGG08_007206</name>
</gene>
<dbReference type="EMBL" id="JAGHQL010000261">
    <property type="protein sequence ID" value="KAH0534195.1"/>
    <property type="molecule type" value="Genomic_DNA"/>
</dbReference>
<accession>A0A9P8L0A3</accession>
<dbReference type="SUPFAM" id="SSF52096">
    <property type="entry name" value="ClpP/crotonase"/>
    <property type="match status" value="1"/>
</dbReference>
<evidence type="ECO:0000313" key="2">
    <source>
        <dbReference type="EMBL" id="KAH0534195.1"/>
    </source>
</evidence>
<protein>
    <recommendedName>
        <fullName evidence="1">CPAF-like PDZ domain-containing protein</fullName>
    </recommendedName>
</protein>